<dbReference type="eggNOG" id="COG2317">
    <property type="taxonomic scope" value="Bacteria"/>
</dbReference>
<comment type="cofactor">
    <cofactor evidence="9">
        <name>Zn(2+)</name>
        <dbReference type="ChEBI" id="CHEBI:29105"/>
    </cofactor>
    <text evidence="9">Binds 1 zinc ion per subunit.</text>
</comment>
<proteinExistence type="inferred from homology"/>
<keyword evidence="3 8" id="KW-0479">Metal-binding</keyword>
<dbReference type="FunFam" id="1.10.1370.30:FF:000003">
    <property type="entry name" value="Thermostable carboxypeptidase 1"/>
    <property type="match status" value="1"/>
</dbReference>
<keyword evidence="11" id="KW-0175">Coiled coil</keyword>
<evidence type="ECO:0000313" key="13">
    <source>
        <dbReference type="Proteomes" id="UP000028091"/>
    </source>
</evidence>
<feature type="active site" description="Proton donor/acceptor" evidence="10">
    <location>
        <position position="266"/>
    </location>
</feature>
<evidence type="ECO:0000313" key="12">
    <source>
        <dbReference type="EMBL" id="KEP27381.1"/>
    </source>
</evidence>
<dbReference type="OrthoDB" id="9772308at2"/>
<dbReference type="CDD" id="cd06460">
    <property type="entry name" value="M32_Taq"/>
    <property type="match status" value="1"/>
</dbReference>
<keyword evidence="2 8" id="KW-0645">Protease</keyword>
<dbReference type="Proteomes" id="UP000028091">
    <property type="component" value="Unassembled WGS sequence"/>
</dbReference>
<name>A0A081LDQ5_9BACI</name>
<comment type="caution">
    <text evidence="12">The sequence shown here is derived from an EMBL/GenBank/DDBJ whole genome shotgun (WGS) entry which is preliminary data.</text>
</comment>
<evidence type="ECO:0000256" key="2">
    <source>
        <dbReference type="ARBA" id="ARBA00022670"/>
    </source>
</evidence>
<evidence type="ECO:0000256" key="6">
    <source>
        <dbReference type="ARBA" id="ARBA00052755"/>
    </source>
</evidence>
<dbReference type="GO" id="GO:0008270">
    <property type="term" value="F:zinc ion binding"/>
    <property type="evidence" value="ECO:0007669"/>
    <property type="project" value="UniProtKB-ARBA"/>
</dbReference>
<feature type="binding site" evidence="9">
    <location>
        <position position="295"/>
    </location>
    <ligand>
        <name>Zn(2+)</name>
        <dbReference type="ChEBI" id="CHEBI:29105"/>
        <note>catalytic</note>
    </ligand>
</feature>
<evidence type="ECO:0000256" key="1">
    <source>
        <dbReference type="ARBA" id="ARBA00022645"/>
    </source>
</evidence>
<evidence type="ECO:0000256" key="8">
    <source>
        <dbReference type="PIRNR" id="PIRNR006615"/>
    </source>
</evidence>
<dbReference type="PANTHER" id="PTHR34217:SF1">
    <property type="entry name" value="CARBOXYPEPTIDASE 1"/>
    <property type="match status" value="1"/>
</dbReference>
<dbReference type="PROSITE" id="PS52034">
    <property type="entry name" value="PEPTIDASE_M32"/>
    <property type="match status" value="1"/>
</dbReference>
<evidence type="ECO:0000256" key="10">
    <source>
        <dbReference type="PIRSR" id="PIRSR006615-2"/>
    </source>
</evidence>
<evidence type="ECO:0000256" key="3">
    <source>
        <dbReference type="ARBA" id="ARBA00022723"/>
    </source>
</evidence>
<gene>
    <name evidence="12" type="ORF">BA70_13705</name>
</gene>
<keyword evidence="5 8" id="KW-0482">Metalloprotease</keyword>
<dbReference type="EMBL" id="JOTP01000004">
    <property type="protein sequence ID" value="KEP27381.1"/>
    <property type="molecule type" value="Genomic_DNA"/>
</dbReference>
<accession>A0A081LDQ5</accession>
<dbReference type="InterPro" id="IPR001333">
    <property type="entry name" value="Peptidase_M32_Taq"/>
</dbReference>
<evidence type="ECO:0000256" key="5">
    <source>
        <dbReference type="ARBA" id="ARBA00023049"/>
    </source>
</evidence>
<dbReference type="Pfam" id="PF02074">
    <property type="entry name" value="Peptidase_M32"/>
    <property type="match status" value="1"/>
</dbReference>
<dbReference type="PIRSF" id="PIRSF006615">
    <property type="entry name" value="Zn_crbxpep_Taq"/>
    <property type="match status" value="1"/>
</dbReference>
<dbReference type="MEROPS" id="M32.006"/>
<evidence type="ECO:0000256" key="11">
    <source>
        <dbReference type="SAM" id="Coils"/>
    </source>
</evidence>
<comment type="similarity">
    <text evidence="7 8">Belongs to the peptidase M32 family.</text>
</comment>
<dbReference type="GO" id="GO:0006508">
    <property type="term" value="P:proteolysis"/>
    <property type="evidence" value="ECO:0007669"/>
    <property type="project" value="UniProtKB-UniRule"/>
</dbReference>
<reference evidence="12 13" key="1">
    <citation type="submission" date="2012-09" db="EMBL/GenBank/DDBJ databases">
        <title>Genome Sequence of Bacillus sp. DW5-4.</title>
        <authorList>
            <person name="Lai Q."/>
            <person name="Liu Y."/>
            <person name="Shao Z."/>
        </authorList>
    </citation>
    <scope>NUCLEOTIDE SEQUENCE [LARGE SCALE GENOMIC DNA]</scope>
    <source>
        <strain evidence="12 13">DW5-4</strain>
    </source>
</reference>
<protein>
    <recommendedName>
        <fullName evidence="8">Metal-dependent carboxypeptidase</fullName>
        <ecNumber evidence="8">3.4.17.19</ecNumber>
    </recommendedName>
</protein>
<dbReference type="PANTHER" id="PTHR34217">
    <property type="entry name" value="METAL-DEPENDENT CARBOXYPEPTIDASE"/>
    <property type="match status" value="1"/>
</dbReference>
<keyword evidence="1 8" id="KW-0121">Carboxypeptidase</keyword>
<feature type="binding site" evidence="9">
    <location>
        <position position="269"/>
    </location>
    <ligand>
        <name>Zn(2+)</name>
        <dbReference type="ChEBI" id="CHEBI:29105"/>
        <note>catalytic</note>
    </ligand>
</feature>
<keyword evidence="13" id="KW-1185">Reference proteome</keyword>
<dbReference type="RefSeq" id="WP_034319045.1">
    <property type="nucleotide sequence ID" value="NZ_JAVIKA010000003.1"/>
</dbReference>
<evidence type="ECO:0000256" key="4">
    <source>
        <dbReference type="ARBA" id="ARBA00022801"/>
    </source>
</evidence>
<evidence type="ECO:0000256" key="9">
    <source>
        <dbReference type="PIRSR" id="PIRSR006615-1"/>
    </source>
</evidence>
<dbReference type="PRINTS" id="PR00998">
    <property type="entry name" value="CRBOXYPTASET"/>
</dbReference>
<evidence type="ECO:0000256" key="7">
    <source>
        <dbReference type="ARBA" id="ARBA00061580"/>
    </source>
</evidence>
<keyword evidence="9" id="KW-0862">Zinc</keyword>
<dbReference type="Gene3D" id="1.10.1370.30">
    <property type="match status" value="1"/>
</dbReference>
<dbReference type="SUPFAM" id="SSF55486">
    <property type="entry name" value="Metalloproteases ('zincins'), catalytic domain"/>
    <property type="match status" value="1"/>
</dbReference>
<dbReference type="AlphaFoldDB" id="A0A081LDQ5"/>
<comment type="catalytic activity">
    <reaction evidence="6 8">
        <text>Release of a C-terminal amino acid with broad specificity, except for -Pro.</text>
        <dbReference type="EC" id="3.4.17.19"/>
    </reaction>
</comment>
<comment type="function">
    <text evidence="8">Broad specificity carboxypetidase that releases amino acids sequentially from the C-terminus, including neutral, aromatic, polar and basic residues.</text>
</comment>
<dbReference type="EC" id="3.4.17.19" evidence="8"/>
<feature type="coiled-coil region" evidence="11">
    <location>
        <begin position="56"/>
        <end position="87"/>
    </location>
</feature>
<dbReference type="GO" id="GO:0004181">
    <property type="term" value="F:metallocarboxypeptidase activity"/>
    <property type="evidence" value="ECO:0007669"/>
    <property type="project" value="UniProtKB-UniRule"/>
</dbReference>
<organism evidence="12 13">
    <name type="scientific">Bacillus zhangzhouensis</name>
    <dbReference type="NCBI Taxonomy" id="1178540"/>
    <lineage>
        <taxon>Bacteria</taxon>
        <taxon>Bacillati</taxon>
        <taxon>Bacillota</taxon>
        <taxon>Bacilli</taxon>
        <taxon>Bacillales</taxon>
        <taxon>Bacillaceae</taxon>
        <taxon>Bacillus</taxon>
    </lineage>
</organism>
<feature type="binding site" evidence="9">
    <location>
        <position position="265"/>
    </location>
    <ligand>
        <name>Zn(2+)</name>
        <dbReference type="ChEBI" id="CHEBI:29105"/>
        <note>catalytic</note>
    </ligand>
</feature>
<keyword evidence="4 8" id="KW-0378">Hydrolase</keyword>
<sequence length="501" mass="58247">MSLESKEKAFYQLLGKIAHYTEALHLLYWDSRTQAPKKSADFRAETIGQLSSDIFNMKTSDEMRDLLDALNKKRDELSKDTQKALELSQKEYDENSKIPKEEFKEYSILQSKAEHVWVEAREKSDFSLFAPYLKQLIDFNKRFIQYWGVKKTPYDVLLNNYEPDMTVEQLDQKFGALRDAIVPLVKKIEASPNKPDTSFLSKSFPIDKQKELSLFFLKELGYDFDAGRLDTTVHPFAVTLSRGDVRVTTRYDEHDFRMAIFGTIHECGHAIYEQNIDEALSGTLLCDGTSMGIHESQSLFFENFIGRHEDFWKTYYQKLQEASPEQFKDVSLEDFVHAVNESKPTYIRIEADELTYPLHIIIRYEIEKAIFNEEVAVEDLPALWNEKYKAYLGITPPNDALGILQDVHWSDGSFGYFPSYALGYMYAAQLKQQMIKDLPNFDELIQNGSFAPIKEWLTEHVHKHGKRKKPSEIIQDATGEELNVQYLIDYLTDKYTKLYLS</sequence>